<dbReference type="Proteomes" id="UP001597425">
    <property type="component" value="Unassembled WGS sequence"/>
</dbReference>
<dbReference type="Pfam" id="PF00300">
    <property type="entry name" value="His_Phos_1"/>
    <property type="match status" value="1"/>
</dbReference>
<protein>
    <submittedName>
        <fullName evidence="1">Histidine phosphatase family protein</fullName>
    </submittedName>
</protein>
<dbReference type="InterPro" id="IPR029033">
    <property type="entry name" value="His_PPase_superfam"/>
</dbReference>
<organism evidence="1 2">
    <name type="scientific">Microbulbifer halophilus</name>
    <dbReference type="NCBI Taxonomy" id="453963"/>
    <lineage>
        <taxon>Bacteria</taxon>
        <taxon>Pseudomonadati</taxon>
        <taxon>Pseudomonadota</taxon>
        <taxon>Gammaproteobacteria</taxon>
        <taxon>Cellvibrionales</taxon>
        <taxon>Microbulbiferaceae</taxon>
        <taxon>Microbulbifer</taxon>
    </lineage>
</organism>
<dbReference type="SUPFAM" id="SSF53254">
    <property type="entry name" value="Phosphoglycerate mutase-like"/>
    <property type="match status" value="1"/>
</dbReference>
<dbReference type="PANTHER" id="PTHR48100">
    <property type="entry name" value="BROAD-SPECIFICITY PHOSPHATASE YOR283W-RELATED"/>
    <property type="match status" value="1"/>
</dbReference>
<dbReference type="CDD" id="cd07067">
    <property type="entry name" value="HP_PGM_like"/>
    <property type="match status" value="1"/>
</dbReference>
<reference evidence="2" key="1">
    <citation type="journal article" date="2019" name="Int. J. Syst. Evol. Microbiol.">
        <title>The Global Catalogue of Microorganisms (GCM) 10K type strain sequencing project: providing services to taxonomists for standard genome sequencing and annotation.</title>
        <authorList>
            <consortium name="The Broad Institute Genomics Platform"/>
            <consortium name="The Broad Institute Genome Sequencing Center for Infectious Disease"/>
            <person name="Wu L."/>
            <person name="Ma J."/>
        </authorList>
    </citation>
    <scope>NUCLEOTIDE SEQUENCE [LARGE SCALE GENOMIC DNA]</scope>
    <source>
        <strain evidence="2">KCTC 12848</strain>
    </source>
</reference>
<dbReference type="RefSeq" id="WP_265723313.1">
    <property type="nucleotide sequence ID" value="NZ_JAPIVK010000045.1"/>
</dbReference>
<dbReference type="Gene3D" id="3.40.50.1240">
    <property type="entry name" value="Phosphoglycerate mutase-like"/>
    <property type="match status" value="1"/>
</dbReference>
<keyword evidence="2" id="KW-1185">Reference proteome</keyword>
<sequence length="223" mass="24932">MAEFYTVRHGQASFGAADYDKLSDLGWRQARWLGEHWRMAGMGFDRVVCGDLLRHRETAQGICEGLDLDVSRLELVPQVNEFDFHSVMRSYGERDPGSVPADGAPRSDYYRFLKKAMIAWAGGEISPAESWPVFEQRIEEALGMIGDSPRGSRTLVVSSGGAISMMVRQVLGAHAETVTRLNMQIKNTSVSRFFSGSGGISLHSFNHVPHLENEERQEFITYS</sequence>
<evidence type="ECO:0000313" key="2">
    <source>
        <dbReference type="Proteomes" id="UP001597425"/>
    </source>
</evidence>
<dbReference type="InterPro" id="IPR050275">
    <property type="entry name" value="PGM_Phosphatase"/>
</dbReference>
<proteinExistence type="predicted"/>
<comment type="caution">
    <text evidence="1">The sequence shown here is derived from an EMBL/GenBank/DDBJ whole genome shotgun (WGS) entry which is preliminary data.</text>
</comment>
<gene>
    <name evidence="1" type="ORF">ACFSKX_17920</name>
</gene>
<accession>A0ABW5EFT3</accession>
<dbReference type="EMBL" id="JBHUJD010000034">
    <property type="protein sequence ID" value="MFD2312302.1"/>
    <property type="molecule type" value="Genomic_DNA"/>
</dbReference>
<dbReference type="InterPro" id="IPR013078">
    <property type="entry name" value="His_Pase_superF_clade-1"/>
</dbReference>
<name>A0ABW5EFT3_9GAMM</name>
<evidence type="ECO:0000313" key="1">
    <source>
        <dbReference type="EMBL" id="MFD2312302.1"/>
    </source>
</evidence>
<dbReference type="PANTHER" id="PTHR48100:SF1">
    <property type="entry name" value="HISTIDINE PHOSPHATASE FAMILY PROTEIN-RELATED"/>
    <property type="match status" value="1"/>
</dbReference>
<dbReference type="SMART" id="SM00855">
    <property type="entry name" value="PGAM"/>
    <property type="match status" value="1"/>
</dbReference>